<accession>A0ABS2RHE0</accession>
<gene>
    <name evidence="4" type="ORF">JOE57_000868</name>
</gene>
<dbReference type="EMBL" id="JAFBCF010000001">
    <property type="protein sequence ID" value="MBM7797947.1"/>
    <property type="molecule type" value="Genomic_DNA"/>
</dbReference>
<evidence type="ECO:0000256" key="2">
    <source>
        <dbReference type="SAM" id="MobiDB-lite"/>
    </source>
</evidence>
<dbReference type="InterPro" id="IPR050268">
    <property type="entry name" value="NADH-dep_flavin_reductase"/>
</dbReference>
<dbReference type="SMART" id="SM00903">
    <property type="entry name" value="Flavin_Reduct"/>
    <property type="match status" value="1"/>
</dbReference>
<dbReference type="PANTHER" id="PTHR30466">
    <property type="entry name" value="FLAVIN REDUCTASE"/>
    <property type="match status" value="1"/>
</dbReference>
<organism evidence="4 5">
    <name type="scientific">Microlunatus panaciterrae</name>
    <dbReference type="NCBI Taxonomy" id="400768"/>
    <lineage>
        <taxon>Bacteria</taxon>
        <taxon>Bacillati</taxon>
        <taxon>Actinomycetota</taxon>
        <taxon>Actinomycetes</taxon>
        <taxon>Propionibacteriales</taxon>
        <taxon>Propionibacteriaceae</taxon>
        <taxon>Microlunatus</taxon>
    </lineage>
</organism>
<evidence type="ECO:0000313" key="5">
    <source>
        <dbReference type="Proteomes" id="UP000704762"/>
    </source>
</evidence>
<feature type="region of interest" description="Disordered" evidence="2">
    <location>
        <begin position="1"/>
        <end position="20"/>
    </location>
</feature>
<name>A0ABS2RHE0_9ACTN</name>
<dbReference type="InterPro" id="IPR002563">
    <property type="entry name" value="Flavin_Rdtase-like_dom"/>
</dbReference>
<protein>
    <submittedName>
        <fullName evidence="4">Flavin reductase (DIM6/NTAB) family NADH-FMN oxidoreductase RutF</fullName>
    </submittedName>
</protein>
<dbReference type="InterPro" id="IPR012349">
    <property type="entry name" value="Split_barrel_FMN-bd"/>
</dbReference>
<dbReference type="SUPFAM" id="SSF50475">
    <property type="entry name" value="FMN-binding split barrel"/>
    <property type="match status" value="1"/>
</dbReference>
<keyword evidence="5" id="KW-1185">Reference proteome</keyword>
<reference evidence="4 5" key="1">
    <citation type="submission" date="2021-01" db="EMBL/GenBank/DDBJ databases">
        <title>Sequencing the genomes of 1000 actinobacteria strains.</title>
        <authorList>
            <person name="Klenk H.-P."/>
        </authorList>
    </citation>
    <scope>NUCLEOTIDE SEQUENCE [LARGE SCALE GENOMIC DNA]</scope>
    <source>
        <strain evidence="4 5">DSM 18662</strain>
    </source>
</reference>
<dbReference type="PANTHER" id="PTHR30466:SF1">
    <property type="entry name" value="FMN REDUCTASE (NADH) RUTF"/>
    <property type="match status" value="1"/>
</dbReference>
<feature type="domain" description="Flavin reductase like" evidence="3">
    <location>
        <begin position="29"/>
        <end position="177"/>
    </location>
</feature>
<dbReference type="Proteomes" id="UP000704762">
    <property type="component" value="Unassembled WGS sequence"/>
</dbReference>
<evidence type="ECO:0000313" key="4">
    <source>
        <dbReference type="EMBL" id="MBM7797947.1"/>
    </source>
</evidence>
<evidence type="ECO:0000256" key="1">
    <source>
        <dbReference type="ARBA" id="ARBA00023002"/>
    </source>
</evidence>
<dbReference type="Gene3D" id="2.30.110.10">
    <property type="entry name" value="Electron Transport, Fmn-binding Protein, Chain A"/>
    <property type="match status" value="1"/>
</dbReference>
<proteinExistence type="predicted"/>
<sequence length="179" mass="19244">MPHQHRLSPSADGPGQPEPVSADALKRAMAHFASGVTVVTSRFEQVAHAMTANAFCSVSLDPPLVLVCVAKRARFHPAVLGAGRWAVSILADDQQHLARHFAISGRDLLTQFDRVGHTPAPFSGSPLLTGALAWMDCETQATHDAGDHTIVVGTVLWADEESSLRAPLTYYQGTYNDAY</sequence>
<keyword evidence="1" id="KW-0560">Oxidoreductase</keyword>
<evidence type="ECO:0000259" key="3">
    <source>
        <dbReference type="SMART" id="SM00903"/>
    </source>
</evidence>
<dbReference type="RefSeq" id="WP_204916570.1">
    <property type="nucleotide sequence ID" value="NZ_BAAAQP010000011.1"/>
</dbReference>
<dbReference type="Pfam" id="PF01613">
    <property type="entry name" value="Flavin_Reduct"/>
    <property type="match status" value="1"/>
</dbReference>
<comment type="caution">
    <text evidence="4">The sequence shown here is derived from an EMBL/GenBank/DDBJ whole genome shotgun (WGS) entry which is preliminary data.</text>
</comment>